<dbReference type="EMBL" id="NHMK01000031">
    <property type="protein sequence ID" value="OWL93728.1"/>
    <property type="molecule type" value="Genomic_DNA"/>
</dbReference>
<organism evidence="1 2">
    <name type="scientific">Deinococcus indicus</name>
    <dbReference type="NCBI Taxonomy" id="223556"/>
    <lineage>
        <taxon>Bacteria</taxon>
        <taxon>Thermotogati</taxon>
        <taxon>Deinococcota</taxon>
        <taxon>Deinococci</taxon>
        <taxon>Deinococcales</taxon>
        <taxon>Deinococcaceae</taxon>
        <taxon>Deinococcus</taxon>
    </lineage>
</organism>
<dbReference type="OrthoDB" id="69261at2"/>
<evidence type="ECO:0000313" key="2">
    <source>
        <dbReference type="Proteomes" id="UP000197208"/>
    </source>
</evidence>
<gene>
    <name evidence="1" type="ORF">CBQ26_18725</name>
</gene>
<dbReference type="Proteomes" id="UP000197208">
    <property type="component" value="Unassembled WGS sequence"/>
</dbReference>
<evidence type="ECO:0000313" key="1">
    <source>
        <dbReference type="EMBL" id="OWL93728.1"/>
    </source>
</evidence>
<proteinExistence type="predicted"/>
<comment type="caution">
    <text evidence="1">The sequence shown here is derived from an EMBL/GenBank/DDBJ whole genome shotgun (WGS) entry which is preliminary data.</text>
</comment>
<dbReference type="AlphaFoldDB" id="A0A246BEV9"/>
<sequence length="122" mass="13221">MTLHDPVLSLHAALLTPTTSFPALLHEPERHTLPDGELLVFRFSNGYGAAVTCPARPDARLDFCVLDCTLPVPQPCFDTPVSGQFLSGLTHAGTQGLLMLTERLPVHPRRAAANAALLHEEF</sequence>
<keyword evidence="2" id="KW-1185">Reference proteome</keyword>
<accession>A0A246BEV9</accession>
<reference evidence="1 2" key="1">
    <citation type="submission" date="2017-05" db="EMBL/GenBank/DDBJ databases">
        <title>De novo genome assembly of Deniococcus indicus strain DR1.</title>
        <authorList>
            <person name="Chauhan D."/>
            <person name="Yennamalli R.M."/>
            <person name="Priyadarshini R."/>
        </authorList>
    </citation>
    <scope>NUCLEOTIDE SEQUENCE [LARGE SCALE GENOMIC DNA]</scope>
    <source>
        <strain evidence="1 2">DR1</strain>
    </source>
</reference>
<name>A0A246BEV9_9DEIO</name>
<protein>
    <submittedName>
        <fullName evidence="1">Uncharacterized protein</fullName>
    </submittedName>
</protein>
<dbReference type="RefSeq" id="WP_088250147.1">
    <property type="nucleotide sequence ID" value="NZ_BNAM01000018.1"/>
</dbReference>